<dbReference type="AlphaFoldDB" id="A0A4S9CCZ2"/>
<evidence type="ECO:0000256" key="2">
    <source>
        <dbReference type="SAM" id="Phobius"/>
    </source>
</evidence>
<accession>A0A4S9CCZ2</accession>
<keyword evidence="2" id="KW-0472">Membrane</keyword>
<organism evidence="3">
    <name type="scientific">Aureobasidium pullulans</name>
    <name type="common">Black yeast</name>
    <name type="synonym">Pullularia pullulans</name>
    <dbReference type="NCBI Taxonomy" id="5580"/>
    <lineage>
        <taxon>Eukaryota</taxon>
        <taxon>Fungi</taxon>
        <taxon>Dikarya</taxon>
        <taxon>Ascomycota</taxon>
        <taxon>Pezizomycotina</taxon>
        <taxon>Dothideomycetes</taxon>
        <taxon>Dothideomycetidae</taxon>
        <taxon>Dothideales</taxon>
        <taxon>Saccotheciaceae</taxon>
        <taxon>Aureobasidium</taxon>
    </lineage>
</organism>
<evidence type="ECO:0000313" key="3">
    <source>
        <dbReference type="EMBL" id="THX03624.1"/>
    </source>
</evidence>
<sequence length="181" mass="19517">MATTTAQLNGLRALIRDLKYLLAFLSLIALAAIIFLASVSKRVPTDVIIGMMLTLGLLFFGALMGWFVLLRDPRLRFLFPGLLPVESRSAVWVRRVLGEGTDADGDVVFLRLRPARAAAGTPPGDGGLARAVELVDLRSRGPRVRAPAGSAVALLEEGRAEPEPEPAQQYVSMRLGDVRGQ</sequence>
<keyword evidence="2" id="KW-0812">Transmembrane</keyword>
<proteinExistence type="predicted"/>
<reference evidence="3" key="1">
    <citation type="submission" date="2018-10" db="EMBL/GenBank/DDBJ databases">
        <title>Fifty Aureobasidium pullulans genomes reveal a recombining polyextremotolerant generalist.</title>
        <authorList>
            <person name="Gostincar C."/>
            <person name="Turk M."/>
            <person name="Zajc J."/>
            <person name="Gunde-Cimerman N."/>
        </authorList>
    </citation>
    <scope>NUCLEOTIDE SEQUENCE [LARGE SCALE GENOMIC DNA]</scope>
    <source>
        <strain evidence="3">EXF-10085</strain>
    </source>
</reference>
<dbReference type="EMBL" id="QZAS01000031">
    <property type="protein sequence ID" value="THX03624.1"/>
    <property type="molecule type" value="Genomic_DNA"/>
</dbReference>
<feature type="transmembrane region" description="Helical" evidence="2">
    <location>
        <begin position="47"/>
        <end position="69"/>
    </location>
</feature>
<feature type="region of interest" description="Disordered" evidence="1">
    <location>
        <begin position="157"/>
        <end position="181"/>
    </location>
</feature>
<gene>
    <name evidence="3" type="ORF">D6D13_07560</name>
</gene>
<protein>
    <submittedName>
        <fullName evidence="3">Uncharacterized protein</fullName>
    </submittedName>
</protein>
<evidence type="ECO:0000256" key="1">
    <source>
        <dbReference type="SAM" id="MobiDB-lite"/>
    </source>
</evidence>
<keyword evidence="2" id="KW-1133">Transmembrane helix</keyword>
<comment type="caution">
    <text evidence="3">The sequence shown here is derived from an EMBL/GenBank/DDBJ whole genome shotgun (WGS) entry which is preliminary data.</text>
</comment>
<feature type="transmembrane region" description="Helical" evidence="2">
    <location>
        <begin position="20"/>
        <end position="41"/>
    </location>
</feature>
<name>A0A4S9CCZ2_AURPU</name>